<sequence length="215" mass="23824">MTIIDCGVWSLRDIQGLELHHGILQNAWNPCQLLFGNRRTAQLRWRALVCIGPGSSRCQYGEQPLQMNKIEGPGGKSIFFPVFFLAFWLFYCIRKDQPLTTNLVWGLRILESLLTAEGLTSKYSVACSAHTGVGIDYLMFNSFLQGWRISVGDSEFWGLTNKGYTNTQVYLDARGTLTKILGVALPPAGLSGPQCGNGPRAELHPRLAEGCSKLK</sequence>
<organism evidence="1 2">
    <name type="scientific">Pyricularia oryzae</name>
    <name type="common">Rice blast fungus</name>
    <name type="synonym">Magnaporthe oryzae</name>
    <dbReference type="NCBI Taxonomy" id="318829"/>
    <lineage>
        <taxon>Eukaryota</taxon>
        <taxon>Fungi</taxon>
        <taxon>Dikarya</taxon>
        <taxon>Ascomycota</taxon>
        <taxon>Pezizomycotina</taxon>
        <taxon>Sordariomycetes</taxon>
        <taxon>Sordariomycetidae</taxon>
        <taxon>Magnaporthales</taxon>
        <taxon>Pyriculariaceae</taxon>
        <taxon>Pyricularia</taxon>
    </lineage>
</organism>
<dbReference type="Proteomes" id="UP000294847">
    <property type="component" value="Chromosome 7"/>
</dbReference>
<name>A0A4P7NT48_PYROR</name>
<evidence type="ECO:0000313" key="2">
    <source>
        <dbReference type="Proteomes" id="UP000294847"/>
    </source>
</evidence>
<accession>A0A4P7NT48</accession>
<protein>
    <submittedName>
        <fullName evidence="1">Uncharacterized protein</fullName>
    </submittedName>
</protein>
<dbReference type="AlphaFoldDB" id="A0A4P7NT48"/>
<reference evidence="1 2" key="1">
    <citation type="journal article" date="2019" name="Mol. Biol. Evol.">
        <title>Blast fungal genomes show frequent chromosomal changes, gene gains and losses, and effector gene turnover.</title>
        <authorList>
            <person name="Gomez Luciano L.B."/>
            <person name="Jason Tsai I."/>
            <person name="Chuma I."/>
            <person name="Tosa Y."/>
            <person name="Chen Y.H."/>
            <person name="Li J.Y."/>
            <person name="Li M.Y."/>
            <person name="Jade Lu M.Y."/>
            <person name="Nakayashiki H."/>
            <person name="Li W.H."/>
        </authorList>
    </citation>
    <scope>NUCLEOTIDE SEQUENCE [LARGE SCALE GENOMIC DNA]</scope>
    <source>
        <strain evidence="1">MZ5-1-6</strain>
    </source>
</reference>
<dbReference type="EMBL" id="CP034210">
    <property type="protein sequence ID" value="QBZ65532.1"/>
    <property type="molecule type" value="Genomic_DNA"/>
</dbReference>
<evidence type="ECO:0000313" key="1">
    <source>
        <dbReference type="EMBL" id="QBZ65532.1"/>
    </source>
</evidence>
<proteinExistence type="predicted"/>
<gene>
    <name evidence="1" type="ORF">PoMZ_12494</name>
</gene>